<dbReference type="PRINTS" id="PR00033">
    <property type="entry name" value="HTHASNC"/>
</dbReference>
<dbReference type="SMART" id="SM00345">
    <property type="entry name" value="HTH_GNTR"/>
    <property type="match status" value="1"/>
</dbReference>
<dbReference type="GO" id="GO:0043565">
    <property type="term" value="F:sequence-specific DNA binding"/>
    <property type="evidence" value="ECO:0007669"/>
    <property type="project" value="InterPro"/>
</dbReference>
<dbReference type="InterPro" id="IPR011711">
    <property type="entry name" value="GntR_C"/>
</dbReference>
<dbReference type="Pfam" id="PF00392">
    <property type="entry name" value="GntR"/>
    <property type="match status" value="1"/>
</dbReference>
<keyword evidence="2" id="KW-0238">DNA-binding</keyword>
<dbReference type="InterPro" id="IPR008920">
    <property type="entry name" value="TF_FadR/GntR_C"/>
</dbReference>
<keyword evidence="3" id="KW-0804">Transcription</keyword>
<evidence type="ECO:0000256" key="2">
    <source>
        <dbReference type="ARBA" id="ARBA00023125"/>
    </source>
</evidence>
<accession>A0A2R5EQI8</accession>
<dbReference type="Pfam" id="PF07729">
    <property type="entry name" value="FCD"/>
    <property type="match status" value="1"/>
</dbReference>
<dbReference type="SUPFAM" id="SSF48008">
    <property type="entry name" value="GntR ligand-binding domain-like"/>
    <property type="match status" value="1"/>
</dbReference>
<dbReference type="InterPro" id="IPR036390">
    <property type="entry name" value="WH_DNA-bd_sf"/>
</dbReference>
<gene>
    <name evidence="5" type="ORF">PAT3040_02955</name>
</gene>
<dbReference type="PRINTS" id="PR00035">
    <property type="entry name" value="HTHGNTR"/>
</dbReference>
<dbReference type="Proteomes" id="UP000245202">
    <property type="component" value="Unassembled WGS sequence"/>
</dbReference>
<dbReference type="AlphaFoldDB" id="A0A2R5EQI8"/>
<dbReference type="PANTHER" id="PTHR43537:SF24">
    <property type="entry name" value="GLUCONATE OPERON TRANSCRIPTIONAL REPRESSOR"/>
    <property type="match status" value="1"/>
</dbReference>
<keyword evidence="6" id="KW-1185">Reference proteome</keyword>
<dbReference type="PANTHER" id="PTHR43537">
    <property type="entry name" value="TRANSCRIPTIONAL REGULATOR, GNTR FAMILY"/>
    <property type="match status" value="1"/>
</dbReference>
<dbReference type="Gene3D" id="1.10.10.10">
    <property type="entry name" value="Winged helix-like DNA-binding domain superfamily/Winged helix DNA-binding domain"/>
    <property type="match status" value="1"/>
</dbReference>
<comment type="caution">
    <text evidence="5">The sequence shown here is derived from an EMBL/GenBank/DDBJ whole genome shotgun (WGS) entry which is preliminary data.</text>
</comment>
<organism evidence="5 6">
    <name type="scientific">Paenibacillus agaridevorans</name>
    <dbReference type="NCBI Taxonomy" id="171404"/>
    <lineage>
        <taxon>Bacteria</taxon>
        <taxon>Bacillati</taxon>
        <taxon>Bacillota</taxon>
        <taxon>Bacilli</taxon>
        <taxon>Bacillales</taxon>
        <taxon>Paenibacillaceae</taxon>
        <taxon>Paenibacillus</taxon>
    </lineage>
</organism>
<dbReference type="Gene3D" id="1.20.120.530">
    <property type="entry name" value="GntR ligand-binding domain-like"/>
    <property type="match status" value="1"/>
</dbReference>
<protein>
    <submittedName>
        <fullName evidence="5">GntR family transcriptional regulator</fullName>
    </submittedName>
</protein>
<dbReference type="InterPro" id="IPR036388">
    <property type="entry name" value="WH-like_DNA-bd_sf"/>
</dbReference>
<dbReference type="PROSITE" id="PS50949">
    <property type="entry name" value="HTH_GNTR"/>
    <property type="match status" value="1"/>
</dbReference>
<evidence type="ECO:0000313" key="6">
    <source>
        <dbReference type="Proteomes" id="UP000245202"/>
    </source>
</evidence>
<evidence type="ECO:0000259" key="4">
    <source>
        <dbReference type="PROSITE" id="PS50949"/>
    </source>
</evidence>
<sequence length="228" mass="25864">MDLPKLDNSNLWDKTYSVLKDQIIRRTFKPNQKLSIPELANQLGVSRTPIREALNRLETEGLIKTVSKVGTFVVAIDEKTLLDIIDTRLMLEYWVLENLPKLSADEINGTLASMEEILSLTESTIRSSPFDSNQLAEYNLAFHLAFIRMGGNQRNTDIYQQLMNYRFSAAKSSLITQTMVETALEQHYAIIASIRTGDIALMREAIYTHLNDSKVRLLENLKNNGGVI</sequence>
<evidence type="ECO:0000313" key="5">
    <source>
        <dbReference type="EMBL" id="GBG08375.1"/>
    </source>
</evidence>
<dbReference type="InterPro" id="IPR000485">
    <property type="entry name" value="AsnC-type_HTH_dom"/>
</dbReference>
<dbReference type="SMART" id="SM00895">
    <property type="entry name" value="FCD"/>
    <property type="match status" value="1"/>
</dbReference>
<feature type="domain" description="HTH gntR-type" evidence="4">
    <location>
        <begin position="9"/>
        <end position="76"/>
    </location>
</feature>
<name>A0A2R5EQI8_9BACL</name>
<dbReference type="SUPFAM" id="SSF46785">
    <property type="entry name" value="Winged helix' DNA-binding domain"/>
    <property type="match status" value="1"/>
</dbReference>
<dbReference type="EMBL" id="BDQX01000163">
    <property type="protein sequence ID" value="GBG08375.1"/>
    <property type="molecule type" value="Genomic_DNA"/>
</dbReference>
<evidence type="ECO:0000256" key="3">
    <source>
        <dbReference type="ARBA" id="ARBA00023163"/>
    </source>
</evidence>
<dbReference type="GO" id="GO:0003700">
    <property type="term" value="F:DNA-binding transcription factor activity"/>
    <property type="evidence" value="ECO:0007669"/>
    <property type="project" value="InterPro"/>
</dbReference>
<evidence type="ECO:0000256" key="1">
    <source>
        <dbReference type="ARBA" id="ARBA00023015"/>
    </source>
</evidence>
<keyword evidence="1" id="KW-0805">Transcription regulation</keyword>
<dbReference type="InterPro" id="IPR000524">
    <property type="entry name" value="Tscrpt_reg_HTH_GntR"/>
</dbReference>
<dbReference type="CDD" id="cd07377">
    <property type="entry name" value="WHTH_GntR"/>
    <property type="match status" value="1"/>
</dbReference>
<dbReference type="RefSeq" id="WP_181376623.1">
    <property type="nucleotide sequence ID" value="NZ_BDQX01000163.1"/>
</dbReference>
<proteinExistence type="predicted"/>
<reference evidence="5 6" key="1">
    <citation type="submission" date="2017-08" db="EMBL/GenBank/DDBJ databases">
        <title>Substantial Increase in Enzyme Production by Combined Drug-Resistance Mutations in Paenibacillus agaridevorans.</title>
        <authorList>
            <person name="Tanaka Y."/>
            <person name="Funane K."/>
            <person name="Hosaka T."/>
            <person name="Shiwa Y."/>
            <person name="Fujita N."/>
            <person name="Miyazaki T."/>
            <person name="Yoshikawa H."/>
            <person name="Murakami K."/>
            <person name="Kasahara K."/>
            <person name="Inaoka T."/>
            <person name="Hiraga Y."/>
            <person name="Ochi K."/>
        </authorList>
    </citation>
    <scope>NUCLEOTIDE SEQUENCE [LARGE SCALE GENOMIC DNA]</scope>
    <source>
        <strain evidence="5 6">T-3040</strain>
    </source>
</reference>